<proteinExistence type="predicted"/>
<dbReference type="Gene3D" id="3.40.50.300">
    <property type="entry name" value="P-loop containing nucleotide triphosphate hydrolases"/>
    <property type="match status" value="1"/>
</dbReference>
<dbReference type="SUPFAM" id="SSF52540">
    <property type="entry name" value="P-loop containing nucleoside triphosphate hydrolases"/>
    <property type="match status" value="1"/>
</dbReference>
<organism evidence="1 2">
    <name type="scientific">Cognatiyoonia sediminum</name>
    <dbReference type="NCBI Taxonomy" id="1508389"/>
    <lineage>
        <taxon>Bacteria</taxon>
        <taxon>Pseudomonadati</taxon>
        <taxon>Pseudomonadota</taxon>
        <taxon>Alphaproteobacteria</taxon>
        <taxon>Rhodobacterales</taxon>
        <taxon>Paracoccaceae</taxon>
        <taxon>Cognatiyoonia</taxon>
    </lineage>
</organism>
<evidence type="ECO:0000313" key="1">
    <source>
        <dbReference type="EMBL" id="SHH27669.1"/>
    </source>
</evidence>
<evidence type="ECO:0000313" key="2">
    <source>
        <dbReference type="Proteomes" id="UP000184074"/>
    </source>
</evidence>
<evidence type="ECO:0008006" key="3">
    <source>
        <dbReference type="Google" id="ProtNLM"/>
    </source>
</evidence>
<accession>A0A1M5RND0</accession>
<protein>
    <recommendedName>
        <fullName evidence="3">Sulfotransferase family protein</fullName>
    </recommendedName>
</protein>
<reference evidence="1 2" key="1">
    <citation type="submission" date="2016-11" db="EMBL/GenBank/DDBJ databases">
        <authorList>
            <person name="Jaros S."/>
            <person name="Januszkiewicz K."/>
            <person name="Wedrychowicz H."/>
        </authorList>
    </citation>
    <scope>NUCLEOTIDE SEQUENCE [LARGE SCALE GENOMIC DNA]</scope>
    <source>
        <strain evidence="1 2">DSM 28715</strain>
    </source>
</reference>
<dbReference type="AlphaFoldDB" id="A0A1M5RND0"/>
<dbReference type="InterPro" id="IPR027417">
    <property type="entry name" value="P-loop_NTPase"/>
</dbReference>
<dbReference type="EMBL" id="FQXB01000004">
    <property type="protein sequence ID" value="SHH27669.1"/>
    <property type="molecule type" value="Genomic_DNA"/>
</dbReference>
<name>A0A1M5RND0_9RHOB</name>
<keyword evidence="2" id="KW-1185">Reference proteome</keyword>
<dbReference type="Proteomes" id="UP000184074">
    <property type="component" value="Unassembled WGS sequence"/>
</dbReference>
<gene>
    <name evidence="1" type="ORF">SAMN05444003_2679</name>
</gene>
<sequence length="226" mass="26195">MLILREQKLLFVKTKKTAGTSIEILLSEHLQQGDFATPLLPDEEKLRPKKRKIVRESVRLLRERAQGKVRARYPHLGLDVAESYLDDISSGCESFCVERNPWDKAVSAFFFWMHRRGGPITDIDRQFTAFCKKQLSYFSDFDMYSRDGRLAAGFVARYENLAVDLNEFLGSRGLSDFDISQMNAKSNVRKKRTLEEFFGENFDNKNAKRVAKIFEREIETSGYQPT</sequence>